<evidence type="ECO:0000256" key="9">
    <source>
        <dbReference type="ARBA" id="ARBA00038592"/>
    </source>
</evidence>
<evidence type="ECO:0000313" key="11">
    <source>
        <dbReference type="EMBL" id="QEX38015.1"/>
    </source>
</evidence>
<keyword evidence="4 10" id="KW-0378">Hydrolase</keyword>
<evidence type="ECO:0000256" key="7">
    <source>
        <dbReference type="ARBA" id="ARBA00023125"/>
    </source>
</evidence>
<evidence type="ECO:0000256" key="10">
    <source>
        <dbReference type="HAMAP-Rule" id="MF_01470"/>
    </source>
</evidence>
<proteinExistence type="inferred from homology"/>
<accession>A0ABX6BSI1</accession>
<keyword evidence="2 10" id="KW-0479">Metal-binding</keyword>
<dbReference type="Gene3D" id="1.20.120.920">
    <property type="entry name" value="CRISPR-associated endonuclease Cas1, C-terminal domain"/>
    <property type="match status" value="1"/>
</dbReference>
<sequence>MKNIIYVENHYFVTAKDNSIKFRNIIDKTEKFYFFSDIEAIIFDHYRSYFSHKLVIKCMQNNIAILFCDNKHSPMTQLLSEYGMSNRIQRIQTQFRFSGRSKERVWKKIVVGKIINQARCVENNIDKSKSIVLKELAKEVKPGDNNNREAIAAKIYFRDLYGPQFKRGRYNDIINSALNYGYSIIRSFIKRELAIHGFEMSLGIKHHSTENPFNLADDVIEVFRPFVDNMVYNIVMKDGVKVFDTKEKKVLLNVLFEKCIIDKKIVRLLDSIKIMIDSLIRCYKENTATYLLIPKMIEVGN</sequence>
<feature type="binding site" evidence="10">
    <location>
        <position position="149"/>
    </location>
    <ligand>
        <name>Mn(2+)</name>
        <dbReference type="ChEBI" id="CHEBI:29035"/>
    </ligand>
</feature>
<evidence type="ECO:0000256" key="5">
    <source>
        <dbReference type="ARBA" id="ARBA00022842"/>
    </source>
</evidence>
<dbReference type="PANTHER" id="PTHR34353">
    <property type="entry name" value="CRISPR-ASSOCIATED ENDONUCLEASE CAS1 1"/>
    <property type="match status" value="1"/>
</dbReference>
<dbReference type="NCBIfam" id="TIGR00287">
    <property type="entry name" value="cas1"/>
    <property type="match status" value="1"/>
</dbReference>
<evidence type="ECO:0000256" key="8">
    <source>
        <dbReference type="ARBA" id="ARBA00023211"/>
    </source>
</evidence>
<dbReference type="EMBL" id="CP041722">
    <property type="protein sequence ID" value="QEX38015.1"/>
    <property type="molecule type" value="Genomic_DNA"/>
</dbReference>
<name>A0ABX6BSI1_STALU</name>
<comment type="function">
    <text evidence="10">CRISPR (clustered regularly interspaced short palindromic repeat), is an adaptive immune system that provides protection against mobile genetic elements (viruses, transposable elements and conjugative plasmids). CRISPR clusters contain spacers, sequences complementary to antecedent mobile elements, and target invading nucleic acids. CRISPR clusters are transcribed and processed into CRISPR RNA (crRNA). Acts as a dsDNA endonuclease. Involved in the integration of spacer DNA into the CRISPR cassette.</text>
</comment>
<evidence type="ECO:0000256" key="6">
    <source>
        <dbReference type="ARBA" id="ARBA00023118"/>
    </source>
</evidence>
<reference evidence="11 12" key="1">
    <citation type="submission" date="2019-07" db="EMBL/GenBank/DDBJ databases">
        <title>Comparative genome analysis of staphylococcus lugdunensis shows clonal complex-dependent diversity of the putative virulence factor, ess/type vii locus.</title>
        <authorList>
            <person name="Lebeurre J."/>
            <person name="Dahyot S."/>
            <person name="Diene S."/>
            <person name="Paulay A."/>
            <person name="Aubourg M."/>
            <person name="Argemi X."/>
            <person name="Giard J.-C."/>
            <person name="Tournier I."/>
            <person name="Francois P."/>
            <person name="Pestel-Caron M."/>
        </authorList>
    </citation>
    <scope>NUCLEOTIDE SEQUENCE [LARGE SCALE GENOMIC DNA]</scope>
    <source>
        <strain evidence="11 12">SL13</strain>
    </source>
</reference>
<protein>
    <recommendedName>
        <fullName evidence="10">CRISPR-associated endonuclease Cas1</fullName>
        <ecNumber evidence="10">3.1.-.-</ecNumber>
    </recommendedName>
</protein>
<keyword evidence="12" id="KW-1185">Reference proteome</keyword>
<keyword evidence="5 10" id="KW-0460">Magnesium</keyword>
<comment type="subunit">
    <text evidence="9 10">Homodimer, forms a heterotetramer with a Cas2 homodimer.</text>
</comment>
<dbReference type="InterPro" id="IPR019855">
    <property type="entry name" value="CRISPR-assoc_Cas1_NMENI"/>
</dbReference>
<evidence type="ECO:0000256" key="4">
    <source>
        <dbReference type="ARBA" id="ARBA00022801"/>
    </source>
</evidence>
<keyword evidence="3 10" id="KW-0255">Endonuclease</keyword>
<gene>
    <name evidence="10 11" type="primary">cas1</name>
    <name evidence="11" type="ORF">FO454_03360</name>
</gene>
<organism evidence="11 12">
    <name type="scientific">Staphylococcus lugdunensis</name>
    <dbReference type="NCBI Taxonomy" id="28035"/>
    <lineage>
        <taxon>Bacteria</taxon>
        <taxon>Bacillati</taxon>
        <taxon>Bacillota</taxon>
        <taxon>Bacilli</taxon>
        <taxon>Bacillales</taxon>
        <taxon>Staphylococcaceae</taxon>
        <taxon>Staphylococcus</taxon>
    </lineage>
</organism>
<evidence type="ECO:0000256" key="1">
    <source>
        <dbReference type="ARBA" id="ARBA00022722"/>
    </source>
</evidence>
<dbReference type="RefSeq" id="WP_002479169.1">
    <property type="nucleotide sequence ID" value="NZ_CP020735.1"/>
</dbReference>
<evidence type="ECO:0000256" key="3">
    <source>
        <dbReference type="ARBA" id="ARBA00022759"/>
    </source>
</evidence>
<evidence type="ECO:0000256" key="2">
    <source>
        <dbReference type="ARBA" id="ARBA00022723"/>
    </source>
</evidence>
<feature type="binding site" evidence="10">
    <location>
        <position position="206"/>
    </location>
    <ligand>
        <name>Mn(2+)</name>
        <dbReference type="ChEBI" id="CHEBI:29035"/>
    </ligand>
</feature>
<keyword evidence="1 10" id="KW-0540">Nuclease</keyword>
<comment type="similarity">
    <text evidence="10">Belongs to the CRISPR-associated endonuclease Cas1 family.</text>
</comment>
<comment type="cofactor">
    <cofactor evidence="10">
        <name>Mg(2+)</name>
        <dbReference type="ChEBI" id="CHEBI:18420"/>
    </cofactor>
    <cofactor evidence="10">
        <name>Mn(2+)</name>
        <dbReference type="ChEBI" id="CHEBI:29035"/>
    </cofactor>
</comment>
<keyword evidence="6 10" id="KW-0051">Antiviral defense</keyword>
<dbReference type="InterPro" id="IPR002729">
    <property type="entry name" value="CRISPR-assoc_Cas1"/>
</dbReference>
<dbReference type="InterPro" id="IPR042206">
    <property type="entry name" value="CRISPR-assoc_Cas1_C"/>
</dbReference>
<evidence type="ECO:0000313" key="12">
    <source>
        <dbReference type="Proteomes" id="UP000325462"/>
    </source>
</evidence>
<dbReference type="NCBIfam" id="TIGR03639">
    <property type="entry name" value="cas1_NMENI"/>
    <property type="match status" value="1"/>
</dbReference>
<dbReference type="InterPro" id="IPR050646">
    <property type="entry name" value="Cas1"/>
</dbReference>
<keyword evidence="7 10" id="KW-0238">DNA-binding</keyword>
<keyword evidence="8 10" id="KW-0464">Manganese</keyword>
<dbReference type="EC" id="3.1.-.-" evidence="10"/>
<dbReference type="GO" id="GO:0004519">
    <property type="term" value="F:endonuclease activity"/>
    <property type="evidence" value="ECO:0007669"/>
    <property type="project" value="UniProtKB-KW"/>
</dbReference>
<dbReference type="HAMAP" id="MF_01470">
    <property type="entry name" value="Cas1"/>
    <property type="match status" value="1"/>
</dbReference>
<dbReference type="PANTHER" id="PTHR34353:SF2">
    <property type="entry name" value="CRISPR-ASSOCIATED ENDONUCLEASE CAS1 1"/>
    <property type="match status" value="1"/>
</dbReference>
<feature type="binding site" evidence="10">
    <location>
        <position position="221"/>
    </location>
    <ligand>
        <name>Mn(2+)</name>
        <dbReference type="ChEBI" id="CHEBI:29035"/>
    </ligand>
</feature>
<dbReference type="Pfam" id="PF01867">
    <property type="entry name" value="Cas_Cas1"/>
    <property type="match status" value="1"/>
</dbReference>
<dbReference type="Proteomes" id="UP000325462">
    <property type="component" value="Chromosome"/>
</dbReference>